<dbReference type="Pfam" id="PF10066">
    <property type="entry name" value="DUF2304"/>
    <property type="match status" value="1"/>
</dbReference>
<keyword evidence="2" id="KW-0472">Membrane</keyword>
<keyword evidence="1" id="KW-0175">Coiled coil</keyword>
<feature type="transmembrane region" description="Helical" evidence="2">
    <location>
        <begin position="31"/>
        <end position="51"/>
    </location>
</feature>
<sequence>MEPQARVFVILLSFLVVLVVVRQLRRWNLGLEVSILWLSVAFGGLLLAVAQKLADRVSHWIGIQYPPALFFLISLVGGLFILLRMSSTMAKLEHQNQKLAQEIAILKHEVESSGRQPGGKVD</sequence>
<gene>
    <name evidence="3" type="ORF">KJ970_10925</name>
</gene>
<evidence type="ECO:0000256" key="1">
    <source>
        <dbReference type="SAM" id="Coils"/>
    </source>
</evidence>
<keyword evidence="2" id="KW-0812">Transmembrane</keyword>
<keyword evidence="2" id="KW-1133">Transmembrane helix</keyword>
<feature type="transmembrane region" description="Helical" evidence="2">
    <location>
        <begin position="6"/>
        <end position="24"/>
    </location>
</feature>
<evidence type="ECO:0000256" key="2">
    <source>
        <dbReference type="SAM" id="Phobius"/>
    </source>
</evidence>
<evidence type="ECO:0000313" key="3">
    <source>
        <dbReference type="EMBL" id="MBU2691428.1"/>
    </source>
</evidence>
<feature type="transmembrane region" description="Helical" evidence="2">
    <location>
        <begin position="63"/>
        <end position="83"/>
    </location>
</feature>
<dbReference type="EMBL" id="JAHJDP010000061">
    <property type="protein sequence ID" value="MBU2691428.1"/>
    <property type="molecule type" value="Genomic_DNA"/>
</dbReference>
<evidence type="ECO:0000313" key="4">
    <source>
        <dbReference type="Proteomes" id="UP000777784"/>
    </source>
</evidence>
<reference evidence="3" key="1">
    <citation type="submission" date="2021-05" db="EMBL/GenBank/DDBJ databases">
        <title>Energy efficiency and biological interactions define the core microbiome of deep oligotrophic groundwater.</title>
        <authorList>
            <person name="Mehrshad M."/>
            <person name="Lopez-Fernandez M."/>
            <person name="Bell E."/>
            <person name="Bernier-Latmani R."/>
            <person name="Bertilsson S."/>
            <person name="Dopson M."/>
        </authorList>
    </citation>
    <scope>NUCLEOTIDE SEQUENCE</scope>
    <source>
        <strain evidence="3">Modern_marine.mb.64</strain>
    </source>
</reference>
<dbReference type="AlphaFoldDB" id="A0A948RUV4"/>
<protein>
    <submittedName>
        <fullName evidence="3">DUF2304 domain-containing protein</fullName>
    </submittedName>
</protein>
<dbReference type="InterPro" id="IPR019277">
    <property type="entry name" value="DUF2304"/>
</dbReference>
<name>A0A948RUV4_UNCEI</name>
<feature type="coiled-coil region" evidence="1">
    <location>
        <begin position="82"/>
        <end position="109"/>
    </location>
</feature>
<accession>A0A948RUV4</accession>
<comment type="caution">
    <text evidence="3">The sequence shown here is derived from an EMBL/GenBank/DDBJ whole genome shotgun (WGS) entry which is preliminary data.</text>
</comment>
<dbReference type="Proteomes" id="UP000777784">
    <property type="component" value="Unassembled WGS sequence"/>
</dbReference>
<proteinExistence type="predicted"/>
<organism evidence="3 4">
    <name type="scientific">Eiseniibacteriota bacterium</name>
    <dbReference type="NCBI Taxonomy" id="2212470"/>
    <lineage>
        <taxon>Bacteria</taxon>
        <taxon>Candidatus Eiseniibacteriota</taxon>
    </lineage>
</organism>